<dbReference type="AlphaFoldDB" id="A0A0W8FSF3"/>
<sequence>MLRRKSRCPNSSLADDIDGCCRAAFCPVKTNRHFSRRNYVIIACIDCT</sequence>
<dbReference type="EMBL" id="LNQE01000886">
    <property type="protein sequence ID" value="KUG23798.1"/>
    <property type="molecule type" value="Genomic_DNA"/>
</dbReference>
<organism evidence="1">
    <name type="scientific">hydrocarbon metagenome</name>
    <dbReference type="NCBI Taxonomy" id="938273"/>
    <lineage>
        <taxon>unclassified sequences</taxon>
        <taxon>metagenomes</taxon>
        <taxon>ecological metagenomes</taxon>
    </lineage>
</organism>
<name>A0A0W8FSF3_9ZZZZ</name>
<evidence type="ECO:0000313" key="1">
    <source>
        <dbReference type="EMBL" id="KUG23798.1"/>
    </source>
</evidence>
<comment type="caution">
    <text evidence="1">The sequence shown here is derived from an EMBL/GenBank/DDBJ whole genome shotgun (WGS) entry which is preliminary data.</text>
</comment>
<reference evidence="1" key="1">
    <citation type="journal article" date="2015" name="Proc. Natl. Acad. Sci. U.S.A.">
        <title>Networks of energetic and metabolic interactions define dynamics in microbial communities.</title>
        <authorList>
            <person name="Embree M."/>
            <person name="Liu J.K."/>
            <person name="Al-Bassam M.M."/>
            <person name="Zengler K."/>
        </authorList>
    </citation>
    <scope>NUCLEOTIDE SEQUENCE</scope>
</reference>
<protein>
    <submittedName>
        <fullName evidence="1">Uncharacterized protein</fullName>
    </submittedName>
</protein>
<accession>A0A0W8FSF3</accession>
<gene>
    <name evidence="1" type="ORF">ASZ90_006394</name>
</gene>
<proteinExistence type="predicted"/>